<evidence type="ECO:0000259" key="10">
    <source>
        <dbReference type="Pfam" id="PF00061"/>
    </source>
</evidence>
<dbReference type="Gene3D" id="2.40.128.20">
    <property type="match status" value="1"/>
</dbReference>
<dbReference type="Pfam" id="PF00061">
    <property type="entry name" value="Lipocalin"/>
    <property type="match status" value="1"/>
</dbReference>
<proteinExistence type="inferred from homology"/>
<accession>A0A8C6GME7</accession>
<comment type="subcellular location">
    <subcellularLocation>
        <location evidence="1">Secreted</location>
    </subcellularLocation>
</comment>
<keyword evidence="12" id="KW-1185">Reference proteome</keyword>
<dbReference type="InterPro" id="IPR012674">
    <property type="entry name" value="Calycin"/>
</dbReference>
<comment type="similarity">
    <text evidence="2">Belongs to the calycin superfamily. Lipocalin family.</text>
</comment>
<dbReference type="SUPFAM" id="SSF50814">
    <property type="entry name" value="Lipocalins"/>
    <property type="match status" value="1"/>
</dbReference>
<evidence type="ECO:0000256" key="2">
    <source>
        <dbReference type="ARBA" id="ARBA00006889"/>
    </source>
</evidence>
<evidence type="ECO:0000256" key="9">
    <source>
        <dbReference type="ARBA" id="ARBA00046193"/>
    </source>
</evidence>
<evidence type="ECO:0000313" key="11">
    <source>
        <dbReference type="Ensembl" id="ENSMSIP00000008089.1"/>
    </source>
</evidence>
<sequence length="131" mass="14529">MICSKYPGGDLSWVSTSLPAPWPLESTGSGYTAQPQLSDKWFLIGVASRNPEVQQSIQEKMTVFLHLTLNLIKDTVEIQEYDTLGDQCEYYSNHLGFQKENGTLSLYGEGVDSRLSGRVLQGYKGTAEQCS</sequence>
<dbReference type="Ensembl" id="ENSMSIT00000010284.1">
    <property type="protein sequence ID" value="ENSMSIP00000008089.1"/>
    <property type="gene ID" value="ENSMSIG00000007193.1"/>
</dbReference>
<protein>
    <recommendedName>
        <fullName evidence="10">Lipocalin/cytosolic fatty-acid binding domain-containing protein</fullName>
    </recommendedName>
</protein>
<dbReference type="Proteomes" id="UP000694415">
    <property type="component" value="Unplaced"/>
</dbReference>
<keyword evidence="3" id="KW-0813">Transport</keyword>
<keyword evidence="6" id="KW-0732">Signal</keyword>
<evidence type="ECO:0000256" key="7">
    <source>
        <dbReference type="ARBA" id="ARBA00023157"/>
    </source>
</evidence>
<keyword evidence="4" id="KW-0011">Acute phase</keyword>
<dbReference type="GO" id="GO:0002682">
    <property type="term" value="P:regulation of immune system process"/>
    <property type="evidence" value="ECO:0007669"/>
    <property type="project" value="InterPro"/>
</dbReference>
<dbReference type="InterPro" id="IPR000566">
    <property type="entry name" value="Lipocln_cytosolic_FA-bd_dom"/>
</dbReference>
<reference evidence="11" key="1">
    <citation type="submission" date="2025-08" db="UniProtKB">
        <authorList>
            <consortium name="Ensembl"/>
        </authorList>
    </citation>
    <scope>IDENTIFICATION</scope>
</reference>
<evidence type="ECO:0000256" key="4">
    <source>
        <dbReference type="ARBA" id="ARBA00022486"/>
    </source>
</evidence>
<dbReference type="GeneTree" id="ENSGT00390000012130"/>
<evidence type="ECO:0000256" key="6">
    <source>
        <dbReference type="ARBA" id="ARBA00022729"/>
    </source>
</evidence>
<name>A0A8C6GME7_MUSSI</name>
<evidence type="ECO:0000256" key="3">
    <source>
        <dbReference type="ARBA" id="ARBA00022448"/>
    </source>
</evidence>
<keyword evidence="5" id="KW-0964">Secreted</keyword>
<keyword evidence="7" id="KW-1015">Disulfide bond</keyword>
<keyword evidence="8" id="KW-0325">Glycoprotein</keyword>
<evidence type="ECO:0000313" key="12">
    <source>
        <dbReference type="Proteomes" id="UP000694415"/>
    </source>
</evidence>
<evidence type="ECO:0000256" key="5">
    <source>
        <dbReference type="ARBA" id="ARBA00022525"/>
    </source>
</evidence>
<evidence type="ECO:0000256" key="1">
    <source>
        <dbReference type="ARBA" id="ARBA00004613"/>
    </source>
</evidence>
<dbReference type="GO" id="GO:0006953">
    <property type="term" value="P:acute-phase response"/>
    <property type="evidence" value="ECO:0007669"/>
    <property type="project" value="UniProtKB-KW"/>
</dbReference>
<organism evidence="11 12">
    <name type="scientific">Mus spicilegus</name>
    <name type="common">Mound-building mouse</name>
    <dbReference type="NCBI Taxonomy" id="10103"/>
    <lineage>
        <taxon>Eukaryota</taxon>
        <taxon>Metazoa</taxon>
        <taxon>Chordata</taxon>
        <taxon>Craniata</taxon>
        <taxon>Vertebrata</taxon>
        <taxon>Euteleostomi</taxon>
        <taxon>Mammalia</taxon>
        <taxon>Eutheria</taxon>
        <taxon>Euarchontoglires</taxon>
        <taxon>Glires</taxon>
        <taxon>Rodentia</taxon>
        <taxon>Myomorpha</taxon>
        <taxon>Muroidea</taxon>
        <taxon>Muridae</taxon>
        <taxon>Murinae</taxon>
        <taxon>Mus</taxon>
        <taxon>Mus</taxon>
    </lineage>
</organism>
<dbReference type="PRINTS" id="PR00708">
    <property type="entry name" value="A1AGLPROTEIN"/>
</dbReference>
<evidence type="ECO:0000256" key="8">
    <source>
        <dbReference type="ARBA" id="ARBA00023180"/>
    </source>
</evidence>
<dbReference type="PANTHER" id="PTHR11967:SF2">
    <property type="entry name" value="ALPHA-1-ACID GLYCOPROTEIN 1"/>
    <property type="match status" value="1"/>
</dbReference>
<dbReference type="GO" id="GO:0005615">
    <property type="term" value="C:extracellular space"/>
    <property type="evidence" value="ECO:0007669"/>
    <property type="project" value="InterPro"/>
</dbReference>
<dbReference type="InterPro" id="IPR001500">
    <property type="entry name" value="A1A_glycop"/>
</dbReference>
<feature type="domain" description="Lipocalin/cytosolic fatty-acid binding" evidence="10">
    <location>
        <begin position="39"/>
        <end position="107"/>
    </location>
</feature>
<dbReference type="AlphaFoldDB" id="A0A8C6GME7"/>
<reference evidence="11" key="2">
    <citation type="submission" date="2025-09" db="UniProtKB">
        <authorList>
            <consortium name="Ensembl"/>
        </authorList>
    </citation>
    <scope>IDENTIFICATION</scope>
</reference>
<dbReference type="PANTHER" id="PTHR11967">
    <property type="entry name" value="ALPHA-1-ACID GLYCOPROTEIN"/>
    <property type="match status" value="1"/>
</dbReference>
<comment type="function">
    <text evidence="9">Functions as a transport protein in the blood stream. Binds various ligands in the interior of its beta-barrel domain. Appears to function in modulating the activity of the immune system during the acute-phase reaction.</text>
</comment>